<evidence type="ECO:0000256" key="2">
    <source>
        <dbReference type="ARBA" id="ARBA00005811"/>
    </source>
</evidence>
<dbReference type="PANTHER" id="PTHR30558">
    <property type="entry name" value="EXBD MEMBRANE COMPONENT OF PMF-DRIVEN MACROMOLECULE IMPORT SYSTEM"/>
    <property type="match status" value="1"/>
</dbReference>
<keyword evidence="5 8" id="KW-1133">Transmembrane helix</keyword>
<protein>
    <submittedName>
        <fullName evidence="9">Biopolymer transport protein ExbD/TolR</fullName>
    </submittedName>
</protein>
<evidence type="ECO:0000256" key="8">
    <source>
        <dbReference type="SAM" id="Phobius"/>
    </source>
</evidence>
<evidence type="ECO:0000256" key="4">
    <source>
        <dbReference type="ARBA" id="ARBA00022692"/>
    </source>
</evidence>
<dbReference type="HOGENOM" id="CLU_085305_1_3_0"/>
<comment type="subcellular location">
    <subcellularLocation>
        <location evidence="1">Cell membrane</location>
        <topology evidence="1">Single-pass membrane protein</topology>
    </subcellularLocation>
    <subcellularLocation>
        <location evidence="7">Cell membrane</location>
        <topology evidence="7">Single-pass type II membrane protein</topology>
    </subcellularLocation>
</comment>
<sequence length="142" mass="15096">MGMSVGGAGGGPKADINMTPMIDVLLVLIIIFMVITPLTPKGLEALVPQPPPPNQKPNQSDQRTVVIVIDANHNMSINSEATDEARLGGRLEDIFKTRAERVVFVKGDPSLDFQWVAKAIDIAHGAGIDKVGLMTAKVEAGQ</sequence>
<name>Q029J9_SOLUE</name>
<evidence type="ECO:0000256" key="7">
    <source>
        <dbReference type="RuleBase" id="RU003879"/>
    </source>
</evidence>
<comment type="similarity">
    <text evidence="2 7">Belongs to the ExbD/TolR family.</text>
</comment>
<dbReference type="EMBL" id="CP000473">
    <property type="protein sequence ID" value="ABJ82277.1"/>
    <property type="molecule type" value="Genomic_DNA"/>
</dbReference>
<dbReference type="Gene3D" id="3.30.420.270">
    <property type="match status" value="1"/>
</dbReference>
<dbReference type="GO" id="GO:0015031">
    <property type="term" value="P:protein transport"/>
    <property type="evidence" value="ECO:0007669"/>
    <property type="project" value="UniProtKB-KW"/>
</dbReference>
<organism evidence="9">
    <name type="scientific">Solibacter usitatus (strain Ellin6076)</name>
    <dbReference type="NCBI Taxonomy" id="234267"/>
    <lineage>
        <taxon>Bacteria</taxon>
        <taxon>Pseudomonadati</taxon>
        <taxon>Acidobacteriota</taxon>
        <taxon>Terriglobia</taxon>
        <taxon>Bryobacterales</taxon>
        <taxon>Solibacteraceae</taxon>
        <taxon>Candidatus Solibacter</taxon>
    </lineage>
</organism>
<dbReference type="STRING" id="234267.Acid_1283"/>
<dbReference type="InParanoid" id="Q029J9"/>
<dbReference type="Pfam" id="PF02472">
    <property type="entry name" value="ExbD"/>
    <property type="match status" value="1"/>
</dbReference>
<dbReference type="FunCoup" id="Q029J9">
    <property type="interactions" value="206"/>
</dbReference>
<dbReference type="GO" id="GO:0005886">
    <property type="term" value="C:plasma membrane"/>
    <property type="evidence" value="ECO:0007669"/>
    <property type="project" value="UniProtKB-SubCell"/>
</dbReference>
<dbReference type="OrthoDB" id="120878at2"/>
<keyword evidence="7" id="KW-0813">Transport</keyword>
<dbReference type="GO" id="GO:0022857">
    <property type="term" value="F:transmembrane transporter activity"/>
    <property type="evidence" value="ECO:0007669"/>
    <property type="project" value="InterPro"/>
</dbReference>
<gene>
    <name evidence="9" type="ordered locus">Acid_1283</name>
</gene>
<keyword evidence="4 7" id="KW-0812">Transmembrane</keyword>
<feature type="transmembrane region" description="Helical" evidence="8">
    <location>
        <begin position="20"/>
        <end position="39"/>
    </location>
</feature>
<keyword evidence="3" id="KW-1003">Cell membrane</keyword>
<keyword evidence="7" id="KW-0653">Protein transport</keyword>
<proteinExistence type="inferred from homology"/>
<evidence type="ECO:0000313" key="9">
    <source>
        <dbReference type="EMBL" id="ABJ82277.1"/>
    </source>
</evidence>
<dbReference type="PANTHER" id="PTHR30558:SF7">
    <property type="entry name" value="TOL-PAL SYSTEM PROTEIN TOLR"/>
    <property type="match status" value="1"/>
</dbReference>
<dbReference type="KEGG" id="sus:Acid_1283"/>
<evidence type="ECO:0000256" key="1">
    <source>
        <dbReference type="ARBA" id="ARBA00004162"/>
    </source>
</evidence>
<evidence type="ECO:0000256" key="5">
    <source>
        <dbReference type="ARBA" id="ARBA00022989"/>
    </source>
</evidence>
<evidence type="ECO:0000256" key="3">
    <source>
        <dbReference type="ARBA" id="ARBA00022475"/>
    </source>
</evidence>
<dbReference type="InterPro" id="IPR003400">
    <property type="entry name" value="ExbD"/>
</dbReference>
<accession>Q029J9</accession>
<dbReference type="eggNOG" id="COG0848">
    <property type="taxonomic scope" value="Bacteria"/>
</dbReference>
<keyword evidence="6 8" id="KW-0472">Membrane</keyword>
<evidence type="ECO:0000256" key="6">
    <source>
        <dbReference type="ARBA" id="ARBA00023136"/>
    </source>
</evidence>
<reference evidence="9" key="1">
    <citation type="submission" date="2006-10" db="EMBL/GenBank/DDBJ databases">
        <title>Complete sequence of Solibacter usitatus Ellin6076.</title>
        <authorList>
            <consortium name="US DOE Joint Genome Institute"/>
            <person name="Copeland A."/>
            <person name="Lucas S."/>
            <person name="Lapidus A."/>
            <person name="Barry K."/>
            <person name="Detter J.C."/>
            <person name="Glavina del Rio T."/>
            <person name="Hammon N."/>
            <person name="Israni S."/>
            <person name="Dalin E."/>
            <person name="Tice H."/>
            <person name="Pitluck S."/>
            <person name="Thompson L.S."/>
            <person name="Brettin T."/>
            <person name="Bruce D."/>
            <person name="Han C."/>
            <person name="Tapia R."/>
            <person name="Gilna P."/>
            <person name="Schmutz J."/>
            <person name="Larimer F."/>
            <person name="Land M."/>
            <person name="Hauser L."/>
            <person name="Kyrpides N."/>
            <person name="Mikhailova N."/>
            <person name="Janssen P.H."/>
            <person name="Kuske C.R."/>
            <person name="Richardson P."/>
        </authorList>
    </citation>
    <scope>NUCLEOTIDE SEQUENCE</scope>
    <source>
        <strain evidence="9">Ellin6076</strain>
    </source>
</reference>
<dbReference type="AlphaFoldDB" id="Q029J9"/>